<dbReference type="Gene3D" id="3.40.109.10">
    <property type="entry name" value="NADH Oxidase"/>
    <property type="match status" value="1"/>
</dbReference>
<keyword evidence="5" id="KW-0521">NADP</keyword>
<evidence type="ECO:0000259" key="9">
    <source>
        <dbReference type="Pfam" id="PF00881"/>
    </source>
</evidence>
<evidence type="ECO:0000313" key="10">
    <source>
        <dbReference type="EMBL" id="TWO72719.1"/>
    </source>
</evidence>
<dbReference type="PANTHER" id="PTHR43821">
    <property type="entry name" value="NAD(P)H NITROREDUCTASE YDJA-RELATED"/>
    <property type="match status" value="1"/>
</dbReference>
<dbReference type="InterPro" id="IPR052530">
    <property type="entry name" value="NAD(P)H_nitroreductase"/>
</dbReference>
<evidence type="ECO:0000256" key="5">
    <source>
        <dbReference type="ARBA" id="ARBA00022857"/>
    </source>
</evidence>
<dbReference type="PANTHER" id="PTHR43821:SF1">
    <property type="entry name" value="NAD(P)H NITROREDUCTASE YDJA-RELATED"/>
    <property type="match status" value="1"/>
</dbReference>
<dbReference type="Proteomes" id="UP000318199">
    <property type="component" value="Unassembled WGS sequence"/>
</dbReference>
<sequence length="240" mass="25029">MRVTVTAAGLDAGVDARAPTGARVEQVPRVAGRTARRGARAPSSGARTSGDFAEALIHARRTVLPKRLLAPGPDARQLERILRAASAAPDHDQRTPWRFVLVQVAARTVLAEGFAAALRERDPAANPAQLAQAREKAFRAPTLLLAVARTGLPGDGVPLAERLVSAGCAIQNVLLMATALGFGSALTSGQALQSRALRELFALGSGEQALCFVNIGTASSAPPPRARPAVRSYVRELGSP</sequence>
<gene>
    <name evidence="10" type="ORF">FN976_04095</name>
</gene>
<dbReference type="SUPFAM" id="SSF55469">
    <property type="entry name" value="FMN-dependent nitroreductase-like"/>
    <property type="match status" value="1"/>
</dbReference>
<evidence type="ECO:0000256" key="7">
    <source>
        <dbReference type="ARBA" id="ARBA00023027"/>
    </source>
</evidence>
<dbReference type="InterPro" id="IPR029479">
    <property type="entry name" value="Nitroreductase"/>
</dbReference>
<comment type="caution">
    <text evidence="10">The sequence shown here is derived from an EMBL/GenBank/DDBJ whole genome shotgun (WGS) entry which is preliminary data.</text>
</comment>
<evidence type="ECO:0000256" key="8">
    <source>
        <dbReference type="SAM" id="MobiDB-lite"/>
    </source>
</evidence>
<keyword evidence="7" id="KW-0520">NAD</keyword>
<evidence type="ECO:0000256" key="2">
    <source>
        <dbReference type="ARBA" id="ARBA00007118"/>
    </source>
</evidence>
<evidence type="ECO:0000256" key="3">
    <source>
        <dbReference type="ARBA" id="ARBA00022630"/>
    </source>
</evidence>
<proteinExistence type="inferred from homology"/>
<dbReference type="GO" id="GO:0016491">
    <property type="term" value="F:oxidoreductase activity"/>
    <property type="evidence" value="ECO:0007669"/>
    <property type="project" value="UniProtKB-KW"/>
</dbReference>
<comment type="cofactor">
    <cofactor evidence="1">
        <name>FMN</name>
        <dbReference type="ChEBI" id="CHEBI:58210"/>
    </cofactor>
</comment>
<dbReference type="InterPro" id="IPR026021">
    <property type="entry name" value="YdjA-like"/>
</dbReference>
<keyword evidence="6" id="KW-0560">Oxidoreductase</keyword>
<evidence type="ECO:0000256" key="1">
    <source>
        <dbReference type="ARBA" id="ARBA00001917"/>
    </source>
</evidence>
<keyword evidence="3" id="KW-0285">Flavoprotein</keyword>
<dbReference type="InterPro" id="IPR000415">
    <property type="entry name" value="Nitroreductase-like"/>
</dbReference>
<dbReference type="CDD" id="cd02135">
    <property type="entry name" value="YdjA-like"/>
    <property type="match status" value="1"/>
</dbReference>
<reference evidence="10 11" key="1">
    <citation type="submission" date="2019-07" db="EMBL/GenBank/DDBJ databases">
        <title>Caenimonas sedimenti sp. nov., isolated from activated sludge.</title>
        <authorList>
            <person name="Xu J."/>
        </authorList>
    </citation>
    <scope>NUCLEOTIDE SEQUENCE [LARGE SCALE GENOMIC DNA]</scope>
    <source>
        <strain evidence="10 11">HX-9-20</strain>
    </source>
</reference>
<accession>A0A562ZVS6</accession>
<feature type="region of interest" description="Disordered" evidence="8">
    <location>
        <begin position="29"/>
        <end position="48"/>
    </location>
</feature>
<protein>
    <submittedName>
        <fullName evidence="10">Nitroreductase</fullName>
    </submittedName>
</protein>
<feature type="domain" description="Nitroreductase" evidence="9">
    <location>
        <begin position="59"/>
        <end position="216"/>
    </location>
</feature>
<dbReference type="EMBL" id="VOBQ01000003">
    <property type="protein sequence ID" value="TWO72719.1"/>
    <property type="molecule type" value="Genomic_DNA"/>
</dbReference>
<evidence type="ECO:0000256" key="6">
    <source>
        <dbReference type="ARBA" id="ARBA00023002"/>
    </source>
</evidence>
<comment type="similarity">
    <text evidence="2">Belongs to the nitroreductase family.</text>
</comment>
<name>A0A562ZVS6_9BURK</name>
<dbReference type="AlphaFoldDB" id="A0A562ZVS6"/>
<keyword evidence="11" id="KW-1185">Reference proteome</keyword>
<dbReference type="OrthoDB" id="9804207at2"/>
<keyword evidence="4" id="KW-0288">FMN</keyword>
<evidence type="ECO:0000313" key="11">
    <source>
        <dbReference type="Proteomes" id="UP000318199"/>
    </source>
</evidence>
<organism evidence="10 11">
    <name type="scientific">Caenimonas sedimenti</name>
    <dbReference type="NCBI Taxonomy" id="2596921"/>
    <lineage>
        <taxon>Bacteria</taxon>
        <taxon>Pseudomonadati</taxon>
        <taxon>Pseudomonadota</taxon>
        <taxon>Betaproteobacteria</taxon>
        <taxon>Burkholderiales</taxon>
        <taxon>Comamonadaceae</taxon>
        <taxon>Caenimonas</taxon>
    </lineage>
</organism>
<evidence type="ECO:0000256" key="4">
    <source>
        <dbReference type="ARBA" id="ARBA00022643"/>
    </source>
</evidence>
<dbReference type="Pfam" id="PF00881">
    <property type="entry name" value="Nitroreductase"/>
    <property type="match status" value="1"/>
</dbReference>